<evidence type="ECO:0000256" key="1">
    <source>
        <dbReference type="SAM" id="Phobius"/>
    </source>
</evidence>
<evidence type="ECO:0000313" key="3">
    <source>
        <dbReference type="EMBL" id="RYC72679.1"/>
    </source>
</evidence>
<proteinExistence type="predicted"/>
<name>A0ABY0FIB9_9BACT</name>
<dbReference type="EMBL" id="PRLK01000004">
    <property type="protein sequence ID" value="RYC72679.1"/>
    <property type="molecule type" value="Genomic_DNA"/>
</dbReference>
<dbReference type="Pfam" id="PF01345">
    <property type="entry name" value="DUF11"/>
    <property type="match status" value="1"/>
</dbReference>
<organism evidence="3 4">
    <name type="scientific">Candidatus Nanogingivalis gingivitcus</name>
    <dbReference type="NCBI Taxonomy" id="2171992"/>
    <lineage>
        <taxon>Bacteria</taxon>
        <taxon>Candidatus Saccharimonadota</taxon>
        <taxon>Candidatus Nanosyncoccalia</taxon>
        <taxon>Candidatus Nanogingivales</taxon>
        <taxon>Candidatus Nanogingivalaceae</taxon>
        <taxon>Candidatus Nanogingivalis</taxon>
    </lineage>
</organism>
<keyword evidence="1" id="KW-1133">Transmembrane helix</keyword>
<feature type="domain" description="DUF11" evidence="2">
    <location>
        <begin position="242"/>
        <end position="353"/>
    </location>
</feature>
<sequence length="478" mass="51981">MLKQIKNKNSIRIGVALSATLAVLALPLVNTFAYGPERATFTGEKPADYVTFNSITNNPHMGDERNFVRIREAGNGNYVDSINIVPGKEYEVWTHYHNNAASTLNDREHNFRGIALDTKLRANLPHVVKKGQTLRVLSEISASNSKPLKVWDEAAISSPSRDVALRYIQGSAHIISNGKINGMGLPADKLFGEGANLGYDALNGAVPGCTEFSGTVIYKFKADYADFEMSKTVSLHGKNQWVKNQTAQAGEKIDFKITYKNIGTMTQNNVNIKDLLPKGMTLVKGTTRISHPSQPSEKTLSDNVVGAGINIGNYSIDGSATLIFTAQIDPVDKLVCGNNTLTNTAQVKTENGGKSDTATVTVRRDCTPGQAKDQCKIAGKGDLKANDPKCSEQCKIKGFEHLKADDKNCAEIPSELPKTGPAEAAMMFISITVITGAIAYWFRSHEEMKKITADVGLEVEDHPVVKKVKAIKAKIQKK</sequence>
<evidence type="ECO:0000313" key="4">
    <source>
        <dbReference type="Proteomes" id="UP001190925"/>
    </source>
</evidence>
<accession>A0ABY0FIB9</accession>
<keyword evidence="4" id="KW-1185">Reference proteome</keyword>
<reference evidence="3 4" key="2">
    <citation type="journal article" date="2020" name="Cell Rep.">
        <title>Acquisition and Adaptation of Ultra-small Parasitic Reduced Genome Bacteria to Mammalian Hosts.</title>
        <authorList>
            <person name="McLean J.S."/>
            <person name="Bor B."/>
            <person name="Kerns K.A."/>
            <person name="Liu Q."/>
            <person name="To T.T."/>
            <person name="Solden L."/>
            <person name="Hendrickson E.L."/>
            <person name="Wrighton K."/>
            <person name="Shi W."/>
            <person name="He X."/>
        </authorList>
    </citation>
    <scope>NUCLEOTIDE SEQUENCE [LARGE SCALE GENOMIC DNA]</scope>
    <source>
        <strain evidence="3 4">TM7_CMJM_G6_1_HOT_870</strain>
    </source>
</reference>
<protein>
    <recommendedName>
        <fullName evidence="2">DUF11 domain-containing protein</fullName>
    </recommendedName>
</protein>
<dbReference type="InterPro" id="IPR008966">
    <property type="entry name" value="Adhesion_dom_sf"/>
</dbReference>
<evidence type="ECO:0000259" key="2">
    <source>
        <dbReference type="Pfam" id="PF01345"/>
    </source>
</evidence>
<dbReference type="Proteomes" id="UP001190925">
    <property type="component" value="Unassembled WGS sequence"/>
</dbReference>
<keyword evidence="1" id="KW-0472">Membrane</keyword>
<keyword evidence="1" id="KW-0812">Transmembrane</keyword>
<dbReference type="RefSeq" id="WP_129718744.1">
    <property type="nucleotide sequence ID" value="NZ_PRLK01000004.1"/>
</dbReference>
<dbReference type="InterPro" id="IPR001434">
    <property type="entry name" value="OmcB-like_DUF11"/>
</dbReference>
<gene>
    <name evidence="3" type="ORF">G6CMJM_00328</name>
</gene>
<dbReference type="Gene3D" id="2.60.40.740">
    <property type="match status" value="1"/>
</dbReference>
<dbReference type="SUPFAM" id="SSF49401">
    <property type="entry name" value="Bacterial adhesins"/>
    <property type="match status" value="1"/>
</dbReference>
<reference evidence="3 4" key="1">
    <citation type="journal article" date="2018" name="bioRxiv">
        <title>Evidence of independent acquisition and adaption of ultra-small bacteria to human hosts across the highly diverse yet reduced genomes of the phylum Saccharibacteria.</title>
        <authorList>
            <person name="McLean J.S."/>
            <person name="Bor B."/>
            <person name="To T.T."/>
            <person name="Liu Q."/>
            <person name="Kearns K.A."/>
            <person name="Solden L.M."/>
            <person name="Wrighton K.C."/>
            <person name="He X."/>
            <person name="Shi W."/>
        </authorList>
    </citation>
    <scope>NUCLEOTIDE SEQUENCE [LARGE SCALE GENOMIC DNA]</scope>
    <source>
        <strain evidence="3 4">TM7_CMJM_G6_1_HOT_870</strain>
    </source>
</reference>
<feature type="transmembrane region" description="Helical" evidence="1">
    <location>
        <begin position="424"/>
        <end position="442"/>
    </location>
</feature>
<dbReference type="InterPro" id="IPR047589">
    <property type="entry name" value="DUF11_rpt"/>
</dbReference>
<comment type="caution">
    <text evidence="3">The sequence shown here is derived from an EMBL/GenBank/DDBJ whole genome shotgun (WGS) entry which is preliminary data.</text>
</comment>
<dbReference type="NCBIfam" id="TIGR01451">
    <property type="entry name" value="B_ant_repeat"/>
    <property type="match status" value="1"/>
</dbReference>